<evidence type="ECO:0000256" key="3">
    <source>
        <dbReference type="ARBA" id="ARBA00022676"/>
    </source>
</evidence>
<dbReference type="GO" id="GO:0016763">
    <property type="term" value="F:pentosyltransferase activity"/>
    <property type="evidence" value="ECO:0007669"/>
    <property type="project" value="TreeGrafter"/>
</dbReference>
<organism evidence="10 11">
    <name type="scientific">Richelia sinica FACHB-800</name>
    <dbReference type="NCBI Taxonomy" id="1357546"/>
    <lineage>
        <taxon>Bacteria</taxon>
        <taxon>Bacillati</taxon>
        <taxon>Cyanobacteriota</taxon>
        <taxon>Cyanophyceae</taxon>
        <taxon>Nostocales</taxon>
        <taxon>Nostocaceae</taxon>
        <taxon>Richelia</taxon>
    </lineage>
</organism>
<dbReference type="InterPro" id="IPR050297">
    <property type="entry name" value="LipidA_mod_glycosyltrf_83"/>
</dbReference>
<keyword evidence="5 8" id="KW-0812">Transmembrane</keyword>
<dbReference type="PANTHER" id="PTHR33908:SF11">
    <property type="entry name" value="MEMBRANE PROTEIN"/>
    <property type="match status" value="1"/>
</dbReference>
<sequence length="525" mass="58927">MGSREFWYDEVLSLLLATGNKGAYSTPGDIPVVLTEYISLLKLPPESGIGDVITTVRNLFNSLLGGEPHPPLFFLTQHLWLRLFGNSEAAMRSANALISIATIGSTYGLGKTILGHRGGIFLAALLALNPFYLFHSLNVRMYAPLVLWATLSAWALLHLIHQRDQESSHSRYHLLIWNGIFLVSIAAGLLTFYLYAYWILVLAVLIIYLDRHNWWQHGLRLSGGILLTTPWLLRGTIIQLRNADLNRFSTAKKAVLPALQHGQDFLQTLGINLLVGDWATVLPTLSITITGILTFFILLLCTIKLWQKGEKTNLGIALILGFLPLLLALLVDIISKKFTLGFGWGRTMIIIIPGCLLLLSLWVEKVVPQKWVNGVAAMILAVYLTISVGDFSFRHRSVFHAVADLISQDINQPTLVAMNSKAWGHVLRLAYYLPPQSSAMLLSQHPAQFAASLEQVLQQKSKKYSRIIWLDSFDPVWSRLKNETDVETERQKIQQVLSSNFQLQKTQNIFGTMSLDQFQVSVYKK</sequence>
<dbReference type="GO" id="GO:0009103">
    <property type="term" value="P:lipopolysaccharide biosynthetic process"/>
    <property type="evidence" value="ECO:0007669"/>
    <property type="project" value="UniProtKB-ARBA"/>
</dbReference>
<keyword evidence="7 8" id="KW-0472">Membrane</keyword>
<evidence type="ECO:0000256" key="1">
    <source>
        <dbReference type="ARBA" id="ARBA00004651"/>
    </source>
</evidence>
<keyword evidence="6 8" id="KW-1133">Transmembrane helix</keyword>
<evidence type="ECO:0000256" key="8">
    <source>
        <dbReference type="SAM" id="Phobius"/>
    </source>
</evidence>
<evidence type="ECO:0000256" key="5">
    <source>
        <dbReference type="ARBA" id="ARBA00022692"/>
    </source>
</evidence>
<dbReference type="AlphaFoldDB" id="A0A975T3V3"/>
<proteinExistence type="predicted"/>
<evidence type="ECO:0000256" key="4">
    <source>
        <dbReference type="ARBA" id="ARBA00022679"/>
    </source>
</evidence>
<evidence type="ECO:0000256" key="7">
    <source>
        <dbReference type="ARBA" id="ARBA00023136"/>
    </source>
</evidence>
<keyword evidence="4" id="KW-0808">Transferase</keyword>
<evidence type="ECO:0000256" key="6">
    <source>
        <dbReference type="ARBA" id="ARBA00022989"/>
    </source>
</evidence>
<accession>A0A975T3V3</accession>
<name>A0A975T3V3_9NOST</name>
<keyword evidence="11" id="KW-1185">Reference proteome</keyword>
<feature type="transmembrane region" description="Helical" evidence="8">
    <location>
        <begin position="180"/>
        <end position="208"/>
    </location>
</feature>
<reference evidence="10" key="1">
    <citation type="submission" date="2017-04" db="EMBL/GenBank/DDBJ databases">
        <title>Genome deletions in a multicellular cyanobacterial endosymbiont for morphological adaptation in marine diatoms.</title>
        <authorList>
            <person name="Wang Y."/>
            <person name="Gao H."/>
            <person name="Li R."/>
            <person name="Xu X."/>
        </authorList>
    </citation>
    <scope>NUCLEOTIDE SEQUENCE</scope>
    <source>
        <strain evidence="10">FACHB 800</strain>
    </source>
</reference>
<dbReference type="KEGG" id="rsin:B6N60_00129"/>
<feature type="transmembrane region" description="Helical" evidence="8">
    <location>
        <begin position="141"/>
        <end position="160"/>
    </location>
</feature>
<gene>
    <name evidence="10" type="ORF">B6N60_00129</name>
</gene>
<evidence type="ECO:0000256" key="2">
    <source>
        <dbReference type="ARBA" id="ARBA00022475"/>
    </source>
</evidence>
<dbReference type="PANTHER" id="PTHR33908">
    <property type="entry name" value="MANNOSYLTRANSFERASE YKCB-RELATED"/>
    <property type="match status" value="1"/>
</dbReference>
<dbReference type="GO" id="GO:0005886">
    <property type="term" value="C:plasma membrane"/>
    <property type="evidence" value="ECO:0007669"/>
    <property type="project" value="UniProtKB-SubCell"/>
</dbReference>
<protein>
    <recommendedName>
        <fullName evidence="9">Glycosyltransferase RgtA/B/C/D-like domain-containing protein</fullName>
    </recommendedName>
</protein>
<feature type="transmembrane region" description="Helical" evidence="8">
    <location>
        <begin position="343"/>
        <end position="363"/>
    </location>
</feature>
<feature type="transmembrane region" description="Helical" evidence="8">
    <location>
        <begin position="375"/>
        <end position="393"/>
    </location>
</feature>
<evidence type="ECO:0000313" key="10">
    <source>
        <dbReference type="EMBL" id="QXE21455.1"/>
    </source>
</evidence>
<dbReference type="Pfam" id="PF13231">
    <property type="entry name" value="PMT_2"/>
    <property type="match status" value="1"/>
</dbReference>
<feature type="domain" description="Glycosyltransferase RgtA/B/C/D-like" evidence="9">
    <location>
        <begin position="69"/>
        <end position="217"/>
    </location>
</feature>
<feature type="transmembrane region" description="Helical" evidence="8">
    <location>
        <begin position="118"/>
        <end position="135"/>
    </location>
</feature>
<dbReference type="EMBL" id="CP021056">
    <property type="protein sequence ID" value="QXE21455.1"/>
    <property type="molecule type" value="Genomic_DNA"/>
</dbReference>
<comment type="subcellular location">
    <subcellularLocation>
        <location evidence="1">Cell membrane</location>
        <topology evidence="1">Multi-pass membrane protein</topology>
    </subcellularLocation>
</comment>
<dbReference type="InterPro" id="IPR038731">
    <property type="entry name" value="RgtA/B/C-like"/>
</dbReference>
<evidence type="ECO:0000259" key="9">
    <source>
        <dbReference type="Pfam" id="PF13231"/>
    </source>
</evidence>
<feature type="transmembrane region" description="Helical" evidence="8">
    <location>
        <begin position="281"/>
        <end position="306"/>
    </location>
</feature>
<keyword evidence="2" id="KW-1003">Cell membrane</keyword>
<evidence type="ECO:0000313" key="11">
    <source>
        <dbReference type="Proteomes" id="UP000683511"/>
    </source>
</evidence>
<keyword evidence="3" id="KW-0328">Glycosyltransferase</keyword>
<feature type="transmembrane region" description="Helical" evidence="8">
    <location>
        <begin position="312"/>
        <end position="331"/>
    </location>
</feature>
<dbReference type="Proteomes" id="UP000683511">
    <property type="component" value="Chromosome"/>
</dbReference>